<feature type="coiled-coil region" evidence="1">
    <location>
        <begin position="329"/>
        <end position="359"/>
    </location>
</feature>
<feature type="coiled-coil region" evidence="1">
    <location>
        <begin position="384"/>
        <end position="418"/>
    </location>
</feature>
<evidence type="ECO:0000256" key="2">
    <source>
        <dbReference type="SAM" id="MobiDB-lite"/>
    </source>
</evidence>
<gene>
    <name evidence="3" type="ORF">Daus18300_004006</name>
</gene>
<proteinExistence type="predicted"/>
<feature type="region of interest" description="Disordered" evidence="2">
    <location>
        <begin position="425"/>
        <end position="451"/>
    </location>
</feature>
<feature type="region of interest" description="Disordered" evidence="2">
    <location>
        <begin position="292"/>
        <end position="313"/>
    </location>
</feature>
<evidence type="ECO:0000313" key="3">
    <source>
        <dbReference type="EMBL" id="KAL1873187.1"/>
    </source>
</evidence>
<keyword evidence="4" id="KW-1185">Reference proteome</keyword>
<sequence length="807" mass="90017">MVSRMPHPDAASAAAQRQPILLPGFDRQTQLTLEFRTIQFGAIWLRRIYTNEQDPSIRVRLAAEDFYTREHRLQEVRYGNNITLALKACYNCRKFYGSNCFWNAIAREFSAKPETIKSVTDLFIKARNVYLSTAAPHSSSPPLTTGATYWADKWASFLNEPQHPTPTPASDVFKAFDDFFKREKGRSGDVACILSKPAPIDTPPSAPRDPRKRSLSPSAPQWTPSAKRRTVSRSTDESFYGSTSGSMQAPSMAIESQDLSHPQQEIHETVVGANGRQGQDDQAHWTSHEKPYVGLKIRGQAQKLDTHTSPSRREPYFAVDQHYALEHANGELQDRVDLLEKEKMEAATAQKDRDEAIRALQAKFASFERSTTADAQSPVSDKIVAEMTKRIDSQGEKLQEMEKELARSNQTTQQMQATISSLQNLVAAQSQPPNQGTLTQGPPTKTATIESGIRDRAIPTIQKNEVSDMLLRISSLEAKCVFLNSFHKDVREMKADIAAEKGKPPAPAPRPAQQLDDQDTSSRVKAVEEGIERQVQTAKAITERVGTLEEQAIVSIHARIATLESRPDPAEDISKLSSKVSTAEQNHTSDIRAIDIMLTAIQTSFEKMQSNINELSKRFDELGSLPLIKTIVDDVADAKARLVRVGELNLDASKRLDEFEQRHDALDIQEQSSRLDEMAESVQSIKTSLLTLADSHDVETLRAEFNALSEKQNTASQQKVDDENVSSALKSAIDDQSTRMTSLDQACEKFAAETRTKFEQHSRTIESSAQDSRLDNVSAAVDAMCQRVGIIENGFRAMRDVMTSRRR</sequence>
<organism evidence="3 4">
    <name type="scientific">Diaporthe australafricana</name>
    <dbReference type="NCBI Taxonomy" id="127596"/>
    <lineage>
        <taxon>Eukaryota</taxon>
        <taxon>Fungi</taxon>
        <taxon>Dikarya</taxon>
        <taxon>Ascomycota</taxon>
        <taxon>Pezizomycotina</taxon>
        <taxon>Sordariomycetes</taxon>
        <taxon>Sordariomycetidae</taxon>
        <taxon>Diaporthales</taxon>
        <taxon>Diaporthaceae</taxon>
        <taxon>Diaporthe</taxon>
    </lineage>
</organism>
<name>A0ABR3XBX3_9PEZI</name>
<comment type="caution">
    <text evidence="3">The sequence shown here is derived from an EMBL/GenBank/DDBJ whole genome shotgun (WGS) entry which is preliminary data.</text>
</comment>
<feature type="compositionally biased region" description="Polar residues" evidence="2">
    <location>
        <begin position="240"/>
        <end position="249"/>
    </location>
</feature>
<protein>
    <submittedName>
        <fullName evidence="3">Uncharacterized protein</fullName>
    </submittedName>
</protein>
<reference evidence="3 4" key="1">
    <citation type="journal article" date="2024" name="IMA Fungus">
        <title>IMA Genome - F19 : A genome assembly and annotation guide to empower mycologists, including annotated draft genome sequences of Ceratocystis pirilliformis, Diaporthe australafricana, Fusarium ophioides, Paecilomyces lecythidis, and Sporothrix stenoceras.</title>
        <authorList>
            <person name="Aylward J."/>
            <person name="Wilson A.M."/>
            <person name="Visagie C.M."/>
            <person name="Spraker J."/>
            <person name="Barnes I."/>
            <person name="Buitendag C."/>
            <person name="Ceriani C."/>
            <person name="Del Mar Angel L."/>
            <person name="du Plessis D."/>
            <person name="Fuchs T."/>
            <person name="Gasser K."/>
            <person name="Kramer D."/>
            <person name="Li W."/>
            <person name="Munsamy K."/>
            <person name="Piso A."/>
            <person name="Price J.L."/>
            <person name="Sonnekus B."/>
            <person name="Thomas C."/>
            <person name="van der Nest A."/>
            <person name="van Dijk A."/>
            <person name="van Heerden A."/>
            <person name="van Vuuren N."/>
            <person name="Yilmaz N."/>
            <person name="Duong T.A."/>
            <person name="van der Merwe N.A."/>
            <person name="Wingfield M.J."/>
            <person name="Wingfield B.D."/>
        </authorList>
    </citation>
    <scope>NUCLEOTIDE SEQUENCE [LARGE SCALE GENOMIC DNA]</scope>
    <source>
        <strain evidence="3 4">CMW 18300</strain>
    </source>
</reference>
<accession>A0ABR3XBX3</accession>
<evidence type="ECO:0000256" key="1">
    <source>
        <dbReference type="SAM" id="Coils"/>
    </source>
</evidence>
<keyword evidence="1" id="KW-0175">Coiled coil</keyword>
<feature type="compositionally biased region" description="Polar residues" evidence="2">
    <location>
        <begin position="215"/>
        <end position="224"/>
    </location>
</feature>
<feature type="region of interest" description="Disordered" evidence="2">
    <location>
        <begin position="191"/>
        <end position="262"/>
    </location>
</feature>
<evidence type="ECO:0000313" key="4">
    <source>
        <dbReference type="Proteomes" id="UP001583177"/>
    </source>
</evidence>
<dbReference type="Proteomes" id="UP001583177">
    <property type="component" value="Unassembled WGS sequence"/>
</dbReference>
<feature type="region of interest" description="Disordered" evidence="2">
    <location>
        <begin position="499"/>
        <end position="525"/>
    </location>
</feature>
<dbReference type="EMBL" id="JAWRVE010000026">
    <property type="protein sequence ID" value="KAL1873187.1"/>
    <property type="molecule type" value="Genomic_DNA"/>
</dbReference>
<feature type="compositionally biased region" description="Polar residues" evidence="2">
    <location>
        <begin position="425"/>
        <end position="449"/>
    </location>
</feature>